<dbReference type="AlphaFoldDB" id="A0A642HJ21"/>
<reference evidence="1" key="1">
    <citation type="journal article" date="2019" name="Nat. Med.">
        <title>A library of human gut bacterial isolates paired with longitudinal multiomics data enables mechanistic microbiome research.</title>
        <authorList>
            <person name="Poyet M."/>
            <person name="Groussin M."/>
            <person name="Gibbons S.M."/>
            <person name="Avila-Pacheco J."/>
            <person name="Jiang X."/>
            <person name="Kearney S.M."/>
            <person name="Perrotta A.R."/>
            <person name="Berdy B."/>
            <person name="Zhao S."/>
            <person name="Lieberman T.D."/>
            <person name="Swanson P.K."/>
            <person name="Smith M."/>
            <person name="Roesemann S."/>
            <person name="Alexander J.E."/>
            <person name="Rich S.A."/>
            <person name="Livny J."/>
            <person name="Vlamakis H."/>
            <person name="Clish C."/>
            <person name="Bullock K."/>
            <person name="Deik A."/>
            <person name="Scott J."/>
            <person name="Pierce K.A."/>
            <person name="Xavier R.J."/>
            <person name="Alm E.J."/>
        </authorList>
    </citation>
    <scope>NUCLEOTIDE SEQUENCE</scope>
    <source>
        <strain evidence="1">BIOML-A56</strain>
    </source>
</reference>
<dbReference type="InterPro" id="IPR010917">
    <property type="entry name" value="TonB_rcpt_CS"/>
</dbReference>
<evidence type="ECO:0000313" key="1">
    <source>
        <dbReference type="EMBL" id="KAA4956808.1"/>
    </source>
</evidence>
<accession>A0A642HJ21</accession>
<name>A0A642HJ21_BACFG</name>
<comment type="caution">
    <text evidence="1">The sequence shown here is derived from an EMBL/GenBank/DDBJ whole genome shotgun (WGS) entry which is preliminary data.</text>
</comment>
<dbReference type="PROSITE" id="PS01156">
    <property type="entry name" value="TONB_DEPENDENT_REC_2"/>
    <property type="match status" value="1"/>
</dbReference>
<gene>
    <name evidence="1" type="ORF">F2Z98_22685</name>
</gene>
<protein>
    <submittedName>
        <fullName evidence="1">SusC/RagA family protein</fullName>
    </submittedName>
</protein>
<sequence>YNEIPGNLIVKHMGSVTYYGPEAWNKLSAEEQDAKKNFPIQPGDVKWHDVNGDGTIDQFDQVKVGNMNPHWMGGFNTTLSWKGLKLYARFDFALDFWVYENSDQSKTPWYMGCMQGSYNVPTLYYDTWSESNPDAKYPRFLYADQLGKNNYNTPSTLFAYKGNYLAVRELSLSYALPQKWASAAKMQRAEVSITGQNLGYITGAKNVSSPETGANGKVGSGYALPRTVLFGVNLTF</sequence>
<dbReference type="EMBL" id="VWCT01000094">
    <property type="protein sequence ID" value="KAA4956808.1"/>
    <property type="molecule type" value="Genomic_DNA"/>
</dbReference>
<feature type="non-terminal residue" evidence="1">
    <location>
        <position position="1"/>
    </location>
</feature>
<organism evidence="1">
    <name type="scientific">Bacteroides fragilis</name>
    <dbReference type="NCBI Taxonomy" id="817"/>
    <lineage>
        <taxon>Bacteria</taxon>
        <taxon>Pseudomonadati</taxon>
        <taxon>Bacteroidota</taxon>
        <taxon>Bacteroidia</taxon>
        <taxon>Bacteroidales</taxon>
        <taxon>Bacteroidaceae</taxon>
        <taxon>Bacteroides</taxon>
    </lineage>
</organism>
<proteinExistence type="predicted"/>